<dbReference type="Proteomes" id="UP000199024">
    <property type="component" value="Unassembled WGS sequence"/>
</dbReference>
<evidence type="ECO:0000256" key="2">
    <source>
        <dbReference type="SAM" id="SignalP"/>
    </source>
</evidence>
<dbReference type="PANTHER" id="PTHR45588">
    <property type="entry name" value="TPR DOMAIN-CONTAINING PROTEIN"/>
    <property type="match status" value="1"/>
</dbReference>
<dbReference type="PANTHER" id="PTHR45588:SF1">
    <property type="entry name" value="WW DOMAIN-CONTAINING PROTEIN"/>
    <property type="match status" value="1"/>
</dbReference>
<evidence type="ECO:0000313" key="3">
    <source>
        <dbReference type="EMBL" id="SFS04889.1"/>
    </source>
</evidence>
<dbReference type="AlphaFoldDB" id="A0A1I6LNA1"/>
<keyword evidence="4" id="KW-1185">Reference proteome</keyword>
<gene>
    <name evidence="3" type="ORF">SAMN05421771_0995</name>
</gene>
<sequence length="590" mass="63758">MRFLGSLAAVVLGFGAVASGQSMPGMAMGTMHTIPSPEQLPVPVKMTGIGNGHIPITATPEAQAWFDQGLNLYHDFWDYESTKAFEQGVRVDPNCAMCFWGLAIGEGFRGGPDSIYGQKALTRAVALKKTVSERERLYIEAAQEDSRRKKNPKYKKLRKLVAKYPGDLQARIFLAVNLQDGYDDKGEPKAGTREAVGMLEAVLKEAPNDSAANHYWIHAMEPSNHPEMAIPSAALLASLAPTSGHMVHMPGHIYYRVGNYVAAQQWFTASTEADEKYMREQKVGVDDDWNYVHNMQYSIANLMEQGRLVEANALSDKLSAARGELSATLYIWSARDDMARVSNRLPVALRVGDWNGVLAMLEGAPVKEANLAFLASELKEYALGMKALDAGRTGEAEAAAGRLDVGLDAMKKTVDAADAKKKSEKKEKDDRAKGNAAPQVPVMPDAEAGPLVKEFAIASLELRADLLIAKGKVEDGKKLFVDAAKKEKDLGYREPPFYIRPVGETEAIALLRARDYAGARAGYEAGLADRPKSGFDLYGLARVKELSGDASGAKAGYAAFLTAWPKADKGLPEVVHARAVVGAAGTVGAL</sequence>
<dbReference type="SUPFAM" id="SSF48452">
    <property type="entry name" value="TPR-like"/>
    <property type="match status" value="1"/>
</dbReference>
<accession>A0A1I6LNA1</accession>
<evidence type="ECO:0008006" key="5">
    <source>
        <dbReference type="Google" id="ProtNLM"/>
    </source>
</evidence>
<dbReference type="OrthoDB" id="9778494at2"/>
<dbReference type="STRING" id="474950.SAMN05421771_0995"/>
<evidence type="ECO:0000256" key="1">
    <source>
        <dbReference type="SAM" id="MobiDB-lite"/>
    </source>
</evidence>
<reference evidence="3 4" key="1">
    <citation type="submission" date="2016-10" db="EMBL/GenBank/DDBJ databases">
        <authorList>
            <person name="de Groot N.N."/>
        </authorList>
    </citation>
    <scope>NUCLEOTIDE SEQUENCE [LARGE SCALE GENOMIC DNA]</scope>
    <source>
        <strain evidence="3 4">DSM 21001</strain>
    </source>
</reference>
<evidence type="ECO:0000313" key="4">
    <source>
        <dbReference type="Proteomes" id="UP000199024"/>
    </source>
</evidence>
<dbReference type="EMBL" id="FOZL01000001">
    <property type="protein sequence ID" value="SFS04889.1"/>
    <property type="molecule type" value="Genomic_DNA"/>
</dbReference>
<feature type="compositionally biased region" description="Basic and acidic residues" evidence="1">
    <location>
        <begin position="416"/>
        <end position="433"/>
    </location>
</feature>
<feature type="region of interest" description="Disordered" evidence="1">
    <location>
        <begin position="416"/>
        <end position="443"/>
    </location>
</feature>
<dbReference type="RefSeq" id="WP_141223810.1">
    <property type="nucleotide sequence ID" value="NZ_FOZL01000001.1"/>
</dbReference>
<organism evidence="3 4">
    <name type="scientific">Granulicella pectinivorans</name>
    <dbReference type="NCBI Taxonomy" id="474950"/>
    <lineage>
        <taxon>Bacteria</taxon>
        <taxon>Pseudomonadati</taxon>
        <taxon>Acidobacteriota</taxon>
        <taxon>Terriglobia</taxon>
        <taxon>Terriglobales</taxon>
        <taxon>Acidobacteriaceae</taxon>
        <taxon>Granulicella</taxon>
    </lineage>
</organism>
<feature type="chain" id="PRO_5011642286" description="Tetratricopeptide repeat-containing protein" evidence="2">
    <location>
        <begin position="28"/>
        <end position="590"/>
    </location>
</feature>
<dbReference type="InterPro" id="IPR011990">
    <property type="entry name" value="TPR-like_helical_dom_sf"/>
</dbReference>
<name>A0A1I6LNA1_9BACT</name>
<keyword evidence="2" id="KW-0732">Signal</keyword>
<proteinExistence type="predicted"/>
<feature type="signal peptide" evidence="2">
    <location>
        <begin position="1"/>
        <end position="27"/>
    </location>
</feature>
<protein>
    <recommendedName>
        <fullName evidence="5">Tetratricopeptide repeat-containing protein</fullName>
    </recommendedName>
</protein>
<dbReference type="Gene3D" id="1.25.40.10">
    <property type="entry name" value="Tetratricopeptide repeat domain"/>
    <property type="match status" value="1"/>
</dbReference>